<evidence type="ECO:0000313" key="11">
    <source>
        <dbReference type="EMBL" id="OJT02010.1"/>
    </source>
</evidence>
<keyword evidence="4 9" id="KW-0349">Heme</keyword>
<comment type="similarity">
    <text evidence="3">Belongs to the cytochrome P450 family.</text>
</comment>
<dbReference type="InterPro" id="IPR050121">
    <property type="entry name" value="Cytochrome_P450_monoxygenase"/>
</dbReference>
<feature type="chain" id="PRO_5012679719" evidence="10">
    <location>
        <begin position="24"/>
        <end position="547"/>
    </location>
</feature>
<evidence type="ECO:0000313" key="12">
    <source>
        <dbReference type="Proteomes" id="UP000184267"/>
    </source>
</evidence>
<evidence type="ECO:0000256" key="10">
    <source>
        <dbReference type="SAM" id="SignalP"/>
    </source>
</evidence>
<keyword evidence="12" id="KW-1185">Reference proteome</keyword>
<dbReference type="GO" id="GO:0005506">
    <property type="term" value="F:iron ion binding"/>
    <property type="evidence" value="ECO:0007669"/>
    <property type="project" value="InterPro"/>
</dbReference>
<accession>A0A1M2V342</accession>
<dbReference type="OMA" id="ILACHND"/>
<dbReference type="PANTHER" id="PTHR24305">
    <property type="entry name" value="CYTOCHROME P450"/>
    <property type="match status" value="1"/>
</dbReference>
<name>A0A1M2V342_TRAPU</name>
<evidence type="ECO:0000256" key="5">
    <source>
        <dbReference type="ARBA" id="ARBA00022723"/>
    </source>
</evidence>
<evidence type="ECO:0000256" key="7">
    <source>
        <dbReference type="ARBA" id="ARBA00023004"/>
    </source>
</evidence>
<dbReference type="PANTHER" id="PTHR24305:SF166">
    <property type="entry name" value="CYTOCHROME P450 12A4, MITOCHONDRIAL-RELATED"/>
    <property type="match status" value="1"/>
</dbReference>
<comment type="caution">
    <text evidence="11">The sequence shown here is derived from an EMBL/GenBank/DDBJ whole genome shotgun (WGS) entry which is preliminary data.</text>
</comment>
<keyword evidence="8" id="KW-0503">Monooxygenase</keyword>
<reference evidence="11 12" key="1">
    <citation type="submission" date="2016-10" db="EMBL/GenBank/DDBJ databases">
        <title>Genome sequence of the basidiomycete white-rot fungus Trametes pubescens.</title>
        <authorList>
            <person name="Makela M.R."/>
            <person name="Granchi Z."/>
            <person name="Peng M."/>
            <person name="De Vries R.P."/>
            <person name="Grigoriev I."/>
            <person name="Riley R."/>
            <person name="Hilden K."/>
        </authorList>
    </citation>
    <scope>NUCLEOTIDE SEQUENCE [LARGE SCALE GENOMIC DNA]</scope>
    <source>
        <strain evidence="11 12">FBCC735</strain>
    </source>
</reference>
<feature type="signal peptide" evidence="10">
    <location>
        <begin position="1"/>
        <end position="23"/>
    </location>
</feature>
<dbReference type="GO" id="GO:0004497">
    <property type="term" value="F:monooxygenase activity"/>
    <property type="evidence" value="ECO:0007669"/>
    <property type="project" value="UniProtKB-KW"/>
</dbReference>
<keyword evidence="7 9" id="KW-0408">Iron</keyword>
<keyword evidence="5 9" id="KW-0479">Metal-binding</keyword>
<evidence type="ECO:0000256" key="6">
    <source>
        <dbReference type="ARBA" id="ARBA00023002"/>
    </source>
</evidence>
<gene>
    <name evidence="11" type="ORF">TRAPUB_7544</name>
</gene>
<dbReference type="CDD" id="cd11069">
    <property type="entry name" value="CYP_FUM15-like"/>
    <property type="match status" value="1"/>
</dbReference>
<evidence type="ECO:0000256" key="2">
    <source>
        <dbReference type="ARBA" id="ARBA00005179"/>
    </source>
</evidence>
<dbReference type="PRINTS" id="PR00385">
    <property type="entry name" value="P450"/>
</dbReference>
<keyword evidence="6" id="KW-0560">Oxidoreductase</keyword>
<evidence type="ECO:0000256" key="9">
    <source>
        <dbReference type="PIRSR" id="PIRSR602401-1"/>
    </source>
</evidence>
<evidence type="ECO:0000256" key="3">
    <source>
        <dbReference type="ARBA" id="ARBA00010617"/>
    </source>
</evidence>
<dbReference type="EMBL" id="MNAD01001707">
    <property type="protein sequence ID" value="OJT02010.1"/>
    <property type="molecule type" value="Genomic_DNA"/>
</dbReference>
<comment type="pathway">
    <text evidence="2">Secondary metabolite biosynthesis.</text>
</comment>
<dbReference type="SUPFAM" id="SSF48264">
    <property type="entry name" value="Cytochrome P450"/>
    <property type="match status" value="1"/>
</dbReference>
<evidence type="ECO:0000256" key="1">
    <source>
        <dbReference type="ARBA" id="ARBA00001971"/>
    </source>
</evidence>
<dbReference type="Pfam" id="PF00067">
    <property type="entry name" value="p450"/>
    <property type="match status" value="1"/>
</dbReference>
<protein>
    <submittedName>
        <fullName evidence="11">Cytochrome P450 3A24</fullName>
    </submittedName>
</protein>
<dbReference type="GO" id="GO:0016705">
    <property type="term" value="F:oxidoreductase activity, acting on paired donors, with incorporation or reduction of molecular oxygen"/>
    <property type="evidence" value="ECO:0007669"/>
    <property type="project" value="InterPro"/>
</dbReference>
<evidence type="ECO:0000256" key="8">
    <source>
        <dbReference type="ARBA" id="ARBA00023033"/>
    </source>
</evidence>
<proteinExistence type="inferred from homology"/>
<dbReference type="AlphaFoldDB" id="A0A1M2V342"/>
<feature type="binding site" description="axial binding residue" evidence="9">
    <location>
        <position position="488"/>
    </location>
    <ligand>
        <name>heme</name>
        <dbReference type="ChEBI" id="CHEBI:30413"/>
    </ligand>
    <ligandPart>
        <name>Fe</name>
        <dbReference type="ChEBI" id="CHEBI:18248"/>
    </ligandPart>
</feature>
<dbReference type="InterPro" id="IPR036396">
    <property type="entry name" value="Cyt_P450_sf"/>
</dbReference>
<dbReference type="OrthoDB" id="1470350at2759"/>
<evidence type="ECO:0000256" key="4">
    <source>
        <dbReference type="ARBA" id="ARBA00022617"/>
    </source>
</evidence>
<comment type="cofactor">
    <cofactor evidence="1 9">
        <name>heme</name>
        <dbReference type="ChEBI" id="CHEBI:30413"/>
    </cofactor>
</comment>
<dbReference type="STRING" id="154538.A0A1M2V342"/>
<dbReference type="InterPro" id="IPR001128">
    <property type="entry name" value="Cyt_P450"/>
</dbReference>
<keyword evidence="10" id="KW-0732">Signal</keyword>
<dbReference type="InterPro" id="IPR002401">
    <property type="entry name" value="Cyt_P450_E_grp-I"/>
</dbReference>
<dbReference type="Gene3D" id="1.10.630.10">
    <property type="entry name" value="Cytochrome P450"/>
    <property type="match status" value="1"/>
</dbReference>
<dbReference type="Proteomes" id="UP000184267">
    <property type="component" value="Unassembled WGS sequence"/>
</dbReference>
<organism evidence="11 12">
    <name type="scientific">Trametes pubescens</name>
    <name type="common">White-rot fungus</name>
    <dbReference type="NCBI Taxonomy" id="154538"/>
    <lineage>
        <taxon>Eukaryota</taxon>
        <taxon>Fungi</taxon>
        <taxon>Dikarya</taxon>
        <taxon>Basidiomycota</taxon>
        <taxon>Agaricomycotina</taxon>
        <taxon>Agaricomycetes</taxon>
        <taxon>Polyporales</taxon>
        <taxon>Polyporaceae</taxon>
        <taxon>Trametes</taxon>
    </lineage>
</organism>
<sequence length="547" mass="61073">MSPMSQLAGYAFALFVGWRLLRSTFFKSPLDNIPGVASDSLIGGNIQTMFHLRAGWTFEEEVAKYGRVSTFHGFFGTKLLFTFDPRALHAIYVKDQDVYEESAIFISMFDLCLGPGLISTLGEQHRRQRKMLNPLFSAKHLRGMTPIFTNIIHKLEDAIGSRVKDGAHELDILNWMGRVALELIGQGGLGYSFDPLTKDVADEFVDSVKAFFAVQAQLNTIVRYTLPILVRIGPAAFRRKVVEMLPRGGASQHMMRISDTLAARSLDIVNEKKQVLQHGDAALKQQVGEGKDIMSVLLRENMRAAEADRLSDEEVVAQVSTLVLAAADTTSNALARIFHQLCLHSAVQEKLREEIIQARDDGTGKLRDLDYDEVMELPYLDAVCRETMRRFPPVTTLLRIVRKDAILPLSAPIRGIDGAMMDAIPVRKGMHIVTGVQACNTNEELWGPDADEWKPERWMKPLPRAVEEAHIPGVYSNLMTFVGGARACIGFKFAQLEMKVVLATLIPAFSFELTDKPIEWNDAGVAYPSVGESFIPEMPLRVTRLRL</sequence>
<dbReference type="GO" id="GO:0020037">
    <property type="term" value="F:heme binding"/>
    <property type="evidence" value="ECO:0007669"/>
    <property type="project" value="InterPro"/>
</dbReference>
<dbReference type="PRINTS" id="PR00463">
    <property type="entry name" value="EP450I"/>
</dbReference>